<evidence type="ECO:0000256" key="7">
    <source>
        <dbReference type="PIRSR" id="PIRSR630616-2"/>
    </source>
</evidence>
<dbReference type="InterPro" id="IPR030616">
    <property type="entry name" value="Aur-like"/>
</dbReference>
<feature type="compositionally biased region" description="Basic and acidic residues" evidence="9">
    <location>
        <begin position="591"/>
        <end position="607"/>
    </location>
</feature>
<protein>
    <submittedName>
        <fullName evidence="11">Aurora protein</fullName>
    </submittedName>
</protein>
<dbReference type="Gene3D" id="1.10.510.10">
    <property type="entry name" value="Transferase(Phosphotransferase) domain 1"/>
    <property type="match status" value="1"/>
</dbReference>
<dbReference type="AlphaFoldDB" id="A0A2V0NTX8"/>
<evidence type="ECO:0000256" key="2">
    <source>
        <dbReference type="ARBA" id="ARBA00022679"/>
    </source>
</evidence>
<evidence type="ECO:0000313" key="12">
    <source>
        <dbReference type="Proteomes" id="UP000247498"/>
    </source>
</evidence>
<dbReference type="GO" id="GO:0004674">
    <property type="term" value="F:protein serine/threonine kinase activity"/>
    <property type="evidence" value="ECO:0007669"/>
    <property type="project" value="UniProtKB-KW"/>
</dbReference>
<dbReference type="GO" id="GO:0005524">
    <property type="term" value="F:ATP binding"/>
    <property type="evidence" value="ECO:0007669"/>
    <property type="project" value="UniProtKB-KW"/>
</dbReference>
<feature type="domain" description="Protein kinase" evidence="10">
    <location>
        <begin position="120"/>
        <end position="408"/>
    </location>
</feature>
<evidence type="ECO:0000256" key="6">
    <source>
        <dbReference type="PIRSR" id="PIRSR630616-1"/>
    </source>
</evidence>
<feature type="region of interest" description="Disordered" evidence="9">
    <location>
        <begin position="545"/>
        <end position="667"/>
    </location>
</feature>
<evidence type="ECO:0000256" key="1">
    <source>
        <dbReference type="ARBA" id="ARBA00022527"/>
    </source>
</evidence>
<dbReference type="SMART" id="SM00220">
    <property type="entry name" value="S_TKc"/>
    <property type="match status" value="1"/>
</dbReference>
<evidence type="ECO:0000313" key="11">
    <source>
        <dbReference type="EMBL" id="GBF89003.1"/>
    </source>
</evidence>
<dbReference type="STRING" id="307507.A0A2V0NTX8"/>
<sequence>MGFLKELFQKKLQDAASLDGSGLKVAQRVRSEYSLPQLRGAQGRGEGEDEEALSSGGAAGGPGSADGDAAIRVEQSAKSFSYVPVRRRQVEAAEAAAQAAAAPSQPAPQARIKYESISQFSQKVELYRGSISTVLKGVCLETGGKVIIKAYHKSKMHPKHFHKLARELACMRTLKGPYIAELFASFEDPACVYMIMEYCEGGDLFKTMLMHGGALEEQWVCVEIIAPLLRALEKMHALKLLHRDIKPENIFLTALGKFRLGDFGLAIKFDEEIPFSRSGTLDYMAPEARARSACLTRFDRGAVLKNPSVPFQEGRSVDAAMLAARGVVPYGPPVDVWAAGVLAYELVVGRPPFEVEDEAQTAALIMYSDNVKFPAAKTPQWADFVRTALAKNPEARPNASQLLQHPWVQLNLQRVLLAGNRPSKDVLLQPLPLAPSGAGAGAPGGAVLKIGKRTTSFNSGATATTTPTAAAAAAAAPTEAAAAAAPAAKKLPPKLSVSLPGAPQLPGSFPATPTAHMALAGGLHKERTPSPVSGAAAGAPAAAGATSAGSSVSASGAAGGSGGHGHGHGHGGGMPAYGLHSPLPGAHHNRFAPDRAERERAAHDRLAESAPGAAAAGAPAPALGKRLSHLSEVGHAGDPLPAGPPARHHTPSPTGSSSGAAAAAAAAASGSPLRPSLKVALPPEADFEAAHGGSGDIMYSPSTPAAKSGMKERMKFYFQRQAGTQGGL</sequence>
<proteinExistence type="predicted"/>
<dbReference type="SUPFAM" id="SSF56112">
    <property type="entry name" value="Protein kinase-like (PK-like)"/>
    <property type="match status" value="1"/>
</dbReference>
<dbReference type="Proteomes" id="UP000247498">
    <property type="component" value="Unassembled WGS sequence"/>
</dbReference>
<dbReference type="InterPro" id="IPR008271">
    <property type="entry name" value="Ser/Thr_kinase_AS"/>
</dbReference>
<evidence type="ECO:0000259" key="10">
    <source>
        <dbReference type="PROSITE" id="PS50011"/>
    </source>
</evidence>
<dbReference type="OrthoDB" id="40902at2759"/>
<dbReference type="InterPro" id="IPR011009">
    <property type="entry name" value="Kinase-like_dom_sf"/>
</dbReference>
<evidence type="ECO:0000256" key="5">
    <source>
        <dbReference type="ARBA" id="ARBA00022840"/>
    </source>
</evidence>
<evidence type="ECO:0000256" key="9">
    <source>
        <dbReference type="SAM" id="MobiDB-lite"/>
    </source>
</evidence>
<feature type="compositionally biased region" description="Gly residues" evidence="9">
    <location>
        <begin position="557"/>
        <end position="575"/>
    </location>
</feature>
<comment type="caution">
    <text evidence="11">The sequence shown here is derived from an EMBL/GenBank/DDBJ whole genome shotgun (WGS) entry which is preliminary data.</text>
</comment>
<reference evidence="11 12" key="1">
    <citation type="journal article" date="2018" name="Sci. Rep.">
        <title>Raphidocelis subcapitata (=Pseudokirchneriella subcapitata) provides an insight into genome evolution and environmental adaptations in the Sphaeropleales.</title>
        <authorList>
            <person name="Suzuki S."/>
            <person name="Yamaguchi H."/>
            <person name="Nakajima N."/>
            <person name="Kawachi M."/>
        </authorList>
    </citation>
    <scope>NUCLEOTIDE SEQUENCE [LARGE SCALE GENOMIC DNA]</scope>
    <source>
        <strain evidence="11 12">NIES-35</strain>
    </source>
</reference>
<keyword evidence="3 7" id="KW-0547">Nucleotide-binding</keyword>
<name>A0A2V0NTX8_9CHLO</name>
<feature type="compositionally biased region" description="Low complexity" evidence="9">
    <location>
        <begin position="545"/>
        <end position="556"/>
    </location>
</feature>
<keyword evidence="2" id="KW-0808">Transferase</keyword>
<feature type="binding site" evidence="7">
    <location>
        <position position="262"/>
    </location>
    <ligand>
        <name>ATP</name>
        <dbReference type="ChEBI" id="CHEBI:30616"/>
    </ligand>
</feature>
<evidence type="ECO:0000256" key="4">
    <source>
        <dbReference type="ARBA" id="ARBA00022777"/>
    </source>
</evidence>
<feature type="region of interest" description="Disordered" evidence="9">
    <location>
        <begin position="35"/>
        <end position="69"/>
    </location>
</feature>
<keyword evidence="4" id="KW-0418">Kinase</keyword>
<dbReference type="InParanoid" id="A0A2V0NTX8"/>
<feature type="binding site" evidence="7">
    <location>
        <position position="149"/>
    </location>
    <ligand>
        <name>ATP</name>
        <dbReference type="ChEBI" id="CHEBI:30616"/>
    </ligand>
</feature>
<keyword evidence="1" id="KW-0723">Serine/threonine-protein kinase</keyword>
<organism evidence="11 12">
    <name type="scientific">Raphidocelis subcapitata</name>
    <dbReference type="NCBI Taxonomy" id="307507"/>
    <lineage>
        <taxon>Eukaryota</taxon>
        <taxon>Viridiplantae</taxon>
        <taxon>Chlorophyta</taxon>
        <taxon>core chlorophytes</taxon>
        <taxon>Chlorophyceae</taxon>
        <taxon>CS clade</taxon>
        <taxon>Sphaeropleales</taxon>
        <taxon>Selenastraceae</taxon>
        <taxon>Raphidocelis</taxon>
    </lineage>
</organism>
<dbReference type="PANTHER" id="PTHR24350">
    <property type="entry name" value="SERINE/THREONINE-PROTEIN KINASE IAL-RELATED"/>
    <property type="match status" value="1"/>
</dbReference>
<dbReference type="PROSITE" id="PS00108">
    <property type="entry name" value="PROTEIN_KINASE_ST"/>
    <property type="match status" value="1"/>
</dbReference>
<accession>A0A2V0NTX8</accession>
<evidence type="ECO:0000256" key="3">
    <source>
        <dbReference type="ARBA" id="ARBA00022741"/>
    </source>
</evidence>
<evidence type="ECO:0000256" key="8">
    <source>
        <dbReference type="PIRSR" id="PIRSR630616-3"/>
    </source>
</evidence>
<keyword evidence="5 7" id="KW-0067">ATP-binding</keyword>
<dbReference type="Pfam" id="PF00069">
    <property type="entry name" value="Pkinase"/>
    <property type="match status" value="2"/>
</dbReference>
<gene>
    <name evidence="11" type="ORF">Rsub_01502</name>
</gene>
<feature type="cross-link" description="Glycyl lysine isopeptide (Lys-Gly) (interchain with G-Cter in SUMO2)" evidence="8">
    <location>
        <position position="246"/>
    </location>
</feature>
<feature type="active site" description="Proton acceptor" evidence="6">
    <location>
        <position position="244"/>
    </location>
</feature>
<feature type="compositionally biased region" description="Low complexity" evidence="9">
    <location>
        <begin position="608"/>
        <end position="622"/>
    </location>
</feature>
<keyword evidence="12" id="KW-1185">Reference proteome</keyword>
<feature type="compositionally biased region" description="Low complexity" evidence="9">
    <location>
        <begin position="655"/>
        <end position="667"/>
    </location>
</feature>
<dbReference type="InterPro" id="IPR000719">
    <property type="entry name" value="Prot_kinase_dom"/>
</dbReference>
<feature type="binding site" evidence="7">
    <location>
        <begin position="248"/>
        <end position="249"/>
    </location>
    <ligand>
        <name>ATP</name>
        <dbReference type="ChEBI" id="CHEBI:30616"/>
    </ligand>
</feature>
<dbReference type="EMBL" id="BDRX01000007">
    <property type="protein sequence ID" value="GBF89003.1"/>
    <property type="molecule type" value="Genomic_DNA"/>
</dbReference>
<dbReference type="PROSITE" id="PS50011">
    <property type="entry name" value="PROTEIN_KINASE_DOM"/>
    <property type="match status" value="1"/>
</dbReference>